<dbReference type="PANTHER" id="PTHR11985:SF15">
    <property type="entry name" value="GLYCEROL-3-PHOSPHATE DEHYDROGENASE, MITOCHONDRIAL"/>
    <property type="match status" value="1"/>
</dbReference>
<dbReference type="PATRIC" id="fig|1666911.3.peg.269"/>
<keyword evidence="3" id="KW-0285">Flavoprotein</keyword>
<evidence type="ECO:0000259" key="7">
    <source>
        <dbReference type="Pfam" id="PF16901"/>
    </source>
</evidence>
<dbReference type="SUPFAM" id="SSF51905">
    <property type="entry name" value="FAD/NAD(P)-binding domain"/>
    <property type="match status" value="1"/>
</dbReference>
<reference evidence="8 9" key="1">
    <citation type="submission" date="2015-09" db="EMBL/GenBank/DDBJ databases">
        <title>Identification and resolution of microdiversity through metagenomic sequencing of parallel consortia.</title>
        <authorList>
            <person name="Nelson W.C."/>
            <person name="Romine M.F."/>
            <person name="Lindemann S.R."/>
        </authorList>
    </citation>
    <scope>NUCLEOTIDE SEQUENCE [LARGE SCALE GENOMIC DNA]</scope>
    <source>
        <strain evidence="8">Ana</strain>
    </source>
</reference>
<evidence type="ECO:0000256" key="4">
    <source>
        <dbReference type="ARBA" id="ARBA00022827"/>
    </source>
</evidence>
<dbReference type="EC" id="1.1.5.3" evidence="8"/>
<feature type="domain" description="FAD dependent oxidoreductase" evidence="6">
    <location>
        <begin position="43"/>
        <end position="423"/>
    </location>
</feature>
<feature type="domain" description="Alpha-glycerophosphate oxidase C-terminal" evidence="7">
    <location>
        <begin position="437"/>
        <end position="560"/>
    </location>
</feature>
<keyword evidence="4" id="KW-0274">FAD</keyword>
<evidence type="ECO:0000256" key="3">
    <source>
        <dbReference type="ARBA" id="ARBA00022630"/>
    </source>
</evidence>
<dbReference type="InterPro" id="IPR038299">
    <property type="entry name" value="DAO_C_sf"/>
</dbReference>
<dbReference type="InterPro" id="IPR000447">
    <property type="entry name" value="G3P_DH_FAD-dep"/>
</dbReference>
<dbReference type="Gene3D" id="3.30.9.10">
    <property type="entry name" value="D-Amino Acid Oxidase, subunit A, domain 2"/>
    <property type="match status" value="1"/>
</dbReference>
<dbReference type="GO" id="GO:0046168">
    <property type="term" value="P:glycerol-3-phosphate catabolic process"/>
    <property type="evidence" value="ECO:0007669"/>
    <property type="project" value="TreeGrafter"/>
</dbReference>
<dbReference type="Pfam" id="PF01266">
    <property type="entry name" value="DAO"/>
    <property type="match status" value="1"/>
</dbReference>
<evidence type="ECO:0000313" key="9">
    <source>
        <dbReference type="Proteomes" id="UP000050465"/>
    </source>
</evidence>
<evidence type="ECO:0000256" key="1">
    <source>
        <dbReference type="ARBA" id="ARBA00001974"/>
    </source>
</evidence>
<dbReference type="Gene3D" id="3.50.50.60">
    <property type="entry name" value="FAD/NAD(P)-binding domain"/>
    <property type="match status" value="1"/>
</dbReference>
<comment type="cofactor">
    <cofactor evidence="1">
        <name>FAD</name>
        <dbReference type="ChEBI" id="CHEBI:57692"/>
    </cofactor>
</comment>
<evidence type="ECO:0000313" key="8">
    <source>
        <dbReference type="EMBL" id="KPQ34405.1"/>
    </source>
</evidence>
<keyword evidence="5 8" id="KW-0560">Oxidoreductase</keyword>
<dbReference type="EMBL" id="LJZR01000020">
    <property type="protein sequence ID" value="KPQ34405.1"/>
    <property type="molecule type" value="Genomic_DNA"/>
</dbReference>
<dbReference type="STRING" id="1666911.HLUCCA11_14985"/>
<dbReference type="AlphaFoldDB" id="A0A0P8BZR3"/>
<evidence type="ECO:0000256" key="5">
    <source>
        <dbReference type="ARBA" id="ARBA00023002"/>
    </source>
</evidence>
<name>A0A0P8BZR3_9CYAN</name>
<dbReference type="Pfam" id="PF16901">
    <property type="entry name" value="DAO_C"/>
    <property type="match status" value="1"/>
</dbReference>
<dbReference type="InterPro" id="IPR036188">
    <property type="entry name" value="FAD/NAD-bd_sf"/>
</dbReference>
<dbReference type="Proteomes" id="UP000050465">
    <property type="component" value="Unassembled WGS sequence"/>
</dbReference>
<evidence type="ECO:0000256" key="2">
    <source>
        <dbReference type="ARBA" id="ARBA00007330"/>
    </source>
</evidence>
<protein>
    <submittedName>
        <fullName evidence="8">Glycerol-3-phosphate dehydrogenase</fullName>
        <ecNumber evidence="8">1.1.5.3</ecNumber>
    </submittedName>
</protein>
<evidence type="ECO:0000259" key="6">
    <source>
        <dbReference type="Pfam" id="PF01266"/>
    </source>
</evidence>
<comment type="caution">
    <text evidence="8">The sequence shown here is derived from an EMBL/GenBank/DDBJ whole genome shotgun (WGS) entry which is preliminary data.</text>
</comment>
<dbReference type="InterPro" id="IPR006076">
    <property type="entry name" value="FAD-dep_OxRdtase"/>
</dbReference>
<organism evidence="8 9">
    <name type="scientific">Phormidesmis priestleyi Ana</name>
    <dbReference type="NCBI Taxonomy" id="1666911"/>
    <lineage>
        <taxon>Bacteria</taxon>
        <taxon>Bacillati</taxon>
        <taxon>Cyanobacteriota</taxon>
        <taxon>Cyanophyceae</taxon>
        <taxon>Leptolyngbyales</taxon>
        <taxon>Leptolyngbyaceae</taxon>
        <taxon>Phormidesmis</taxon>
    </lineage>
</organism>
<dbReference type="GO" id="GO:0004368">
    <property type="term" value="F:glycerol-3-phosphate dehydrogenase (quinone) activity"/>
    <property type="evidence" value="ECO:0007669"/>
    <property type="project" value="UniProtKB-EC"/>
</dbReference>
<accession>A0A0P8BZR3</accession>
<dbReference type="Gene3D" id="1.10.8.870">
    <property type="entry name" value="Alpha-glycerophosphate oxidase, cap domain"/>
    <property type="match status" value="1"/>
</dbReference>
<dbReference type="PRINTS" id="PR01001">
    <property type="entry name" value="FADG3PDH"/>
</dbReference>
<dbReference type="NCBIfam" id="NF008899">
    <property type="entry name" value="PRK12266.1"/>
    <property type="match status" value="1"/>
</dbReference>
<dbReference type="PANTHER" id="PTHR11985">
    <property type="entry name" value="GLYCEROL-3-PHOSPHATE DEHYDROGENASE"/>
    <property type="match status" value="1"/>
</dbReference>
<dbReference type="InterPro" id="IPR031656">
    <property type="entry name" value="DAO_C"/>
</dbReference>
<gene>
    <name evidence="8" type="primary">glpA-2</name>
    <name evidence="8" type="ORF">HLUCCA11_14985</name>
</gene>
<comment type="similarity">
    <text evidence="2">Belongs to the FAD-dependent glycerol-3-phosphate dehydrogenase family.</text>
</comment>
<proteinExistence type="inferred from homology"/>
<sequence length="616" mass="67470">MPLPSTSPSTSQASLDQTAANPKATALSQSVRDFSAVDGTAYDLIVIGGGINGAATARDGALRGLKTILIEKDDFAGGTTSWSSRLVHGGLRYLEYFEFNLVRESLAEREILLKSAPHLVHPLQLTIPIYQQGSRSYWEIWAGMILYDILSFDKTLLNHRMLPKAKLRQLFREINPEGVQGAAQYFDGQVEYAERLCLEIVLSAQAAGANMLNYVRVNKLHRKDDRINALTCVDELSGKAFTIAAHSKTVVVNTTGPWVDEVCDEGVRDTAPAPIGDTQRIGGTKGSHIIVDAFPGAPGAAFYVEALSDNRPFFILPFLGRYLIGTTDIRFDGDLDRVKASDAEIDYLLKETNKVFPTAGLSRASVKFTYSGVRPLPYEVGKKPGAVTRNHVLYDHSEEGVVNMVSLIGGKLTTHRRVGEEMVDWVYKRRQEPKRPCETRVQPLPGAILPTDERIAAATAAYGDRLPLKTLEHLFRLYGARVFKLLSLIDDAPDLAEPIVLGLPDVKAQVVYAVKWEMACTVADICRRRTMLSLLANYGLAGLDAIAQTLQTHCGWSKAHCQDSIARYKKLMAENCIPDYALSDVLGESFAGVSSQEAPIAVGRSADESKSQLTLG</sequence>